<name>L7TMF3_9CAUD</name>
<dbReference type="EMBL" id="JX483876">
    <property type="protein sequence ID" value="AGC35717.1"/>
    <property type="molecule type" value="Genomic_DNA"/>
</dbReference>
<dbReference type="InterPro" id="IPR037026">
    <property type="entry name" value="Vgr_OB-fold_dom_sf"/>
</dbReference>
<evidence type="ECO:0000259" key="1">
    <source>
        <dbReference type="Pfam" id="PF18352"/>
    </source>
</evidence>
<proteinExistence type="predicted"/>
<dbReference type="Proteomes" id="UP000011153">
    <property type="component" value="Segment"/>
</dbReference>
<dbReference type="Pfam" id="PF18352">
    <property type="entry name" value="Gp138_N"/>
    <property type="match status" value="1"/>
</dbReference>
<reference evidence="2 3" key="1">
    <citation type="journal article" date="2013" name="Appl. Environ. Microbiol.">
        <title>Narrow Host-Range Bacteriophages that Infect Rhizobium etli associate with Distinct Genomic Types.</title>
        <authorList>
            <person name="Santamaria R.I."/>
            <person name="Bustos P."/>
            <person name="Sepulveda-Robles O."/>
            <person name="Lozano L."/>
            <person name="Rodriguez C."/>
            <person name="Fernandez J.L."/>
            <person name="Juarez S."/>
            <person name="Kameyama L."/>
            <person name="Guarneros G."/>
            <person name="Davila G."/>
            <person name="Gonzalez V."/>
        </authorList>
    </citation>
    <scope>NUCLEOTIDE SEQUENCE [LARGE SCALE GENOMIC DNA]</scope>
</reference>
<keyword evidence="3" id="KW-1185">Reference proteome</keyword>
<gene>
    <name evidence="2" type="ORF">RHEph04_gp031</name>
</gene>
<organism evidence="2 3">
    <name type="scientific">Rhizobium phage RHEph04</name>
    <dbReference type="NCBI Taxonomy" id="1220604"/>
    <lineage>
        <taxon>Viruses</taxon>
        <taxon>Duplodnaviria</taxon>
        <taxon>Heunggongvirae</taxon>
        <taxon>Uroviricota</taxon>
        <taxon>Caudoviricetes</taxon>
        <taxon>Kleczkowskavirus</taxon>
        <taxon>Kleczkowskavirus RHEph4</taxon>
    </lineage>
</organism>
<sequence>MTGKLGKTTSFQDDIIGAKTLDERNAQWGEIPGKIVSFDPATQTATVQPLYKPKFNGTPVDMPELLEVPVRFSRAGGGAITFPVGAGDKVTLRPQMRSSENYLVDDDGSASDGRSFNLSDMEAFLDGGETLGEAMPNFDSQNMHLRSNPDGSFGIKASPDGKFRIDGSEGNVYDLNTSGLELAAEGFTLLGTEGLDHSPRYAEIGDELYEIVSKLRAMQL</sequence>
<evidence type="ECO:0000313" key="3">
    <source>
        <dbReference type="Proteomes" id="UP000011153"/>
    </source>
</evidence>
<dbReference type="InterPro" id="IPR041599">
    <property type="entry name" value="Gp138_N"/>
</dbReference>
<protein>
    <submittedName>
        <fullName evidence="2">Putative baseplate assembly protein</fullName>
    </submittedName>
</protein>
<accession>L7TMF3</accession>
<dbReference type="Gene3D" id="2.40.50.230">
    <property type="entry name" value="Gp5 N-terminal domain"/>
    <property type="match status" value="1"/>
</dbReference>
<feature type="domain" description="Phage protein Gp138 N-terminal" evidence="1">
    <location>
        <begin position="31"/>
        <end position="123"/>
    </location>
</feature>
<evidence type="ECO:0000313" key="2">
    <source>
        <dbReference type="EMBL" id="AGC35717.1"/>
    </source>
</evidence>